<accession>A0A495VMH4</accession>
<comment type="caution">
    <text evidence="6">The sequence shown here is derived from an EMBL/GenBank/DDBJ whole genome shotgun (WGS) entry which is preliminary data.</text>
</comment>
<evidence type="ECO:0000313" key="6">
    <source>
        <dbReference type="EMBL" id="RKT49623.1"/>
    </source>
</evidence>
<dbReference type="InterPro" id="IPR028998">
    <property type="entry name" value="RimP_C"/>
</dbReference>
<dbReference type="InterPro" id="IPR003728">
    <property type="entry name" value="Ribosome_maturation_RimP"/>
</dbReference>
<dbReference type="Gene3D" id="3.30.300.70">
    <property type="entry name" value="RimP-like superfamily, N-terminal"/>
    <property type="match status" value="1"/>
</dbReference>
<dbReference type="GO" id="GO:0000028">
    <property type="term" value="P:ribosomal small subunit assembly"/>
    <property type="evidence" value="ECO:0007669"/>
    <property type="project" value="TreeGrafter"/>
</dbReference>
<name>A0A495VMH4_9RHOO</name>
<dbReference type="AlphaFoldDB" id="A0A495VMH4"/>
<dbReference type="GO" id="GO:0006412">
    <property type="term" value="P:translation"/>
    <property type="evidence" value="ECO:0007669"/>
    <property type="project" value="TreeGrafter"/>
</dbReference>
<dbReference type="OrthoDB" id="9805006at2"/>
<dbReference type="InterPro" id="IPR035956">
    <property type="entry name" value="RimP_N_sf"/>
</dbReference>
<evidence type="ECO:0000313" key="7">
    <source>
        <dbReference type="Proteomes" id="UP000270626"/>
    </source>
</evidence>
<keyword evidence="2 3" id="KW-0690">Ribosome biogenesis</keyword>
<evidence type="ECO:0000256" key="2">
    <source>
        <dbReference type="ARBA" id="ARBA00022517"/>
    </source>
</evidence>
<dbReference type="PANTHER" id="PTHR33867">
    <property type="entry name" value="RIBOSOME MATURATION FACTOR RIMP"/>
    <property type="match status" value="1"/>
</dbReference>
<dbReference type="NCBIfam" id="NF000929">
    <property type="entry name" value="PRK00092.2-1"/>
    <property type="match status" value="1"/>
</dbReference>
<comment type="function">
    <text evidence="3">Required for maturation of 30S ribosomal subunits.</text>
</comment>
<protein>
    <recommendedName>
        <fullName evidence="3">Ribosome maturation factor RimP</fullName>
    </recommendedName>
</protein>
<dbReference type="HAMAP" id="MF_01077">
    <property type="entry name" value="RimP"/>
    <property type="match status" value="1"/>
</dbReference>
<comment type="subcellular location">
    <subcellularLocation>
        <location evidence="3">Cytoplasm</location>
    </subcellularLocation>
</comment>
<dbReference type="CDD" id="cd01734">
    <property type="entry name" value="YlxS_C"/>
    <property type="match status" value="1"/>
</dbReference>
<evidence type="ECO:0000259" key="5">
    <source>
        <dbReference type="Pfam" id="PF17384"/>
    </source>
</evidence>
<reference evidence="6 7" key="1">
    <citation type="submission" date="2018-10" db="EMBL/GenBank/DDBJ databases">
        <title>Genomic Encyclopedia of Type Strains, Phase IV (KMG-IV): sequencing the most valuable type-strain genomes for metagenomic binning, comparative biology and taxonomic classification.</title>
        <authorList>
            <person name="Goeker M."/>
        </authorList>
    </citation>
    <scope>NUCLEOTIDE SEQUENCE [LARGE SCALE GENOMIC DNA]</scope>
    <source>
        <strain evidence="6 7">DSM 23841</strain>
    </source>
</reference>
<organism evidence="6 7">
    <name type="scientific">Azonexus fungiphilus</name>
    <dbReference type="NCBI Taxonomy" id="146940"/>
    <lineage>
        <taxon>Bacteria</taxon>
        <taxon>Pseudomonadati</taxon>
        <taxon>Pseudomonadota</taxon>
        <taxon>Betaproteobacteria</taxon>
        <taxon>Rhodocyclales</taxon>
        <taxon>Azonexaceae</taxon>
        <taxon>Azonexus</taxon>
    </lineage>
</organism>
<keyword evidence="1 3" id="KW-0963">Cytoplasm</keyword>
<feature type="domain" description="Ribosome maturation factor RimP C-terminal" evidence="5">
    <location>
        <begin position="81"/>
        <end position="145"/>
    </location>
</feature>
<dbReference type="SUPFAM" id="SSF75420">
    <property type="entry name" value="YhbC-like, N-terminal domain"/>
    <property type="match status" value="1"/>
</dbReference>
<keyword evidence="7" id="KW-1185">Reference proteome</keyword>
<comment type="similarity">
    <text evidence="3">Belongs to the RimP family.</text>
</comment>
<evidence type="ECO:0000259" key="4">
    <source>
        <dbReference type="Pfam" id="PF02576"/>
    </source>
</evidence>
<dbReference type="Gene3D" id="2.30.30.180">
    <property type="entry name" value="Ribosome maturation factor RimP, C-terminal domain"/>
    <property type="match status" value="1"/>
</dbReference>
<sequence>MDLNTLLETTVTGLGYELVDIEMSPRGRTIRVFIDAPGKESGVDVEDCAKVSNQLTRLFEVENIDYDRLEISSPGMDRVVKKEADFERFAGQSIQIKLRIPHNNRRNFQGQLLGCKDGRVALRLEKDDVELEFNNIEKARLVPKFD</sequence>
<dbReference type="InterPro" id="IPR036847">
    <property type="entry name" value="RimP_C_sf"/>
</dbReference>
<dbReference type="PANTHER" id="PTHR33867:SF1">
    <property type="entry name" value="RIBOSOME MATURATION FACTOR RIMP"/>
    <property type="match status" value="1"/>
</dbReference>
<dbReference type="RefSeq" id="WP_121459547.1">
    <property type="nucleotide sequence ID" value="NZ_JAANMQ010000007.1"/>
</dbReference>
<gene>
    <name evidence="3" type="primary">rimP</name>
    <name evidence="6" type="ORF">DFR40_3287</name>
</gene>
<dbReference type="Pfam" id="PF02576">
    <property type="entry name" value="RimP_N"/>
    <property type="match status" value="1"/>
</dbReference>
<dbReference type="Pfam" id="PF17384">
    <property type="entry name" value="DUF150_C"/>
    <property type="match status" value="1"/>
</dbReference>
<dbReference type="Proteomes" id="UP000270626">
    <property type="component" value="Unassembled WGS sequence"/>
</dbReference>
<evidence type="ECO:0000256" key="1">
    <source>
        <dbReference type="ARBA" id="ARBA00022490"/>
    </source>
</evidence>
<feature type="domain" description="Ribosome maturation factor RimP N-terminal" evidence="4">
    <location>
        <begin position="7"/>
        <end position="77"/>
    </location>
</feature>
<dbReference type="SUPFAM" id="SSF74942">
    <property type="entry name" value="YhbC-like, C-terminal domain"/>
    <property type="match status" value="1"/>
</dbReference>
<proteinExistence type="inferred from homology"/>
<dbReference type="InterPro" id="IPR028989">
    <property type="entry name" value="RimP_N"/>
</dbReference>
<dbReference type="GO" id="GO:0005829">
    <property type="term" value="C:cytosol"/>
    <property type="evidence" value="ECO:0007669"/>
    <property type="project" value="TreeGrafter"/>
</dbReference>
<evidence type="ECO:0000256" key="3">
    <source>
        <dbReference type="HAMAP-Rule" id="MF_01077"/>
    </source>
</evidence>
<dbReference type="EMBL" id="RBXP01000020">
    <property type="protein sequence ID" value="RKT49623.1"/>
    <property type="molecule type" value="Genomic_DNA"/>
</dbReference>